<dbReference type="Proteomes" id="UP000235371">
    <property type="component" value="Unassembled WGS sequence"/>
</dbReference>
<reference evidence="1 2" key="1">
    <citation type="submission" date="2016-04" db="EMBL/GenBank/DDBJ databases">
        <title>A degradative enzymes factory behind the ericoid mycorrhizal symbiosis.</title>
        <authorList>
            <consortium name="DOE Joint Genome Institute"/>
            <person name="Martino E."/>
            <person name="Morin E."/>
            <person name="Grelet G."/>
            <person name="Kuo A."/>
            <person name="Kohler A."/>
            <person name="Daghino S."/>
            <person name="Barry K."/>
            <person name="Choi C."/>
            <person name="Cichocki N."/>
            <person name="Clum A."/>
            <person name="Copeland A."/>
            <person name="Hainaut M."/>
            <person name="Haridas S."/>
            <person name="Labutti K."/>
            <person name="Lindquist E."/>
            <person name="Lipzen A."/>
            <person name="Khouja H.-R."/>
            <person name="Murat C."/>
            <person name="Ohm R."/>
            <person name="Olson A."/>
            <person name="Spatafora J."/>
            <person name="Veneault-Fourrey C."/>
            <person name="Henrissat B."/>
            <person name="Grigoriev I."/>
            <person name="Martin F."/>
            <person name="Perotto S."/>
        </authorList>
    </citation>
    <scope>NUCLEOTIDE SEQUENCE [LARGE SCALE GENOMIC DNA]</scope>
    <source>
        <strain evidence="1 2">E</strain>
    </source>
</reference>
<sequence>MALRLNSVWENKAIMYLDHARRGGCRVADAIGRSLVQANARRIQPLVVLACTYRIEIAPSDAPALWNLACQRCLVRRQGFLLRGFTLARLFRRWLHCLRRTRTRPPSRANSGRGQKGVKLPTRRATAVAFGPISRRGMSLHGSRKGSDLETQALGQALGSAPGEVRCLRWGFRYFGGCNLHPNKDEMNFWIDSTSPAPSLPAALYSTSTWSRDRRCPRSRRSTSVGSLLEPPKVACMGFVSRAAAEGLNREGRVEKCPSPVELKEWSSELDAGRTRLARRAEAPQALSKLAPCSDLIKQNAPGPKINKHSQVNVIL</sequence>
<organism evidence="1 2">
    <name type="scientific">Hyaloscypha bicolor E</name>
    <dbReference type="NCBI Taxonomy" id="1095630"/>
    <lineage>
        <taxon>Eukaryota</taxon>
        <taxon>Fungi</taxon>
        <taxon>Dikarya</taxon>
        <taxon>Ascomycota</taxon>
        <taxon>Pezizomycotina</taxon>
        <taxon>Leotiomycetes</taxon>
        <taxon>Helotiales</taxon>
        <taxon>Hyaloscyphaceae</taxon>
        <taxon>Hyaloscypha</taxon>
        <taxon>Hyaloscypha bicolor</taxon>
    </lineage>
</organism>
<dbReference type="EMBL" id="KZ613912">
    <property type="protein sequence ID" value="PMD51946.1"/>
    <property type="molecule type" value="Genomic_DNA"/>
</dbReference>
<dbReference type="AlphaFoldDB" id="A0A2J6SME7"/>
<dbReference type="InParanoid" id="A0A2J6SME7"/>
<protein>
    <submittedName>
        <fullName evidence="1">Uncharacterized protein</fullName>
    </submittedName>
</protein>
<evidence type="ECO:0000313" key="1">
    <source>
        <dbReference type="EMBL" id="PMD51946.1"/>
    </source>
</evidence>
<proteinExistence type="predicted"/>
<evidence type="ECO:0000313" key="2">
    <source>
        <dbReference type="Proteomes" id="UP000235371"/>
    </source>
</evidence>
<dbReference type="GeneID" id="36596264"/>
<dbReference type="OrthoDB" id="10682393at2759"/>
<name>A0A2J6SME7_9HELO</name>
<keyword evidence="2" id="KW-1185">Reference proteome</keyword>
<dbReference type="RefSeq" id="XP_024728850.1">
    <property type="nucleotide sequence ID" value="XM_024888188.1"/>
</dbReference>
<accession>A0A2J6SME7</accession>
<gene>
    <name evidence="1" type="ORF">K444DRAFT_708766</name>
</gene>